<evidence type="ECO:0000313" key="12">
    <source>
        <dbReference type="EMBL" id="PCI28855.1"/>
    </source>
</evidence>
<comment type="subcellular location">
    <subcellularLocation>
        <location evidence="2">Cytoplasm</location>
    </subcellularLocation>
</comment>
<dbReference type="GO" id="GO:0003755">
    <property type="term" value="F:peptidyl-prolyl cis-trans isomerase activity"/>
    <property type="evidence" value="ECO:0007669"/>
    <property type="project" value="UniProtKB-UniRule"/>
</dbReference>
<comment type="catalytic activity">
    <reaction evidence="1 9 10">
        <text>[protein]-peptidylproline (omega=180) = [protein]-peptidylproline (omega=0)</text>
        <dbReference type="Rhea" id="RHEA:16237"/>
        <dbReference type="Rhea" id="RHEA-COMP:10747"/>
        <dbReference type="Rhea" id="RHEA-COMP:10748"/>
        <dbReference type="ChEBI" id="CHEBI:83833"/>
        <dbReference type="ChEBI" id="CHEBI:83834"/>
        <dbReference type="EC" id="5.2.1.8"/>
    </reaction>
</comment>
<dbReference type="SUPFAM" id="SSF54534">
    <property type="entry name" value="FKBP-like"/>
    <property type="match status" value="1"/>
</dbReference>
<dbReference type="InterPro" id="IPR001179">
    <property type="entry name" value="PPIase_FKBP_dom"/>
</dbReference>
<dbReference type="AlphaFoldDB" id="A0A2A4T6U9"/>
<dbReference type="Gene3D" id="3.10.50.40">
    <property type="match status" value="1"/>
</dbReference>
<dbReference type="PANTHER" id="PTHR47861">
    <property type="entry name" value="FKBP-TYPE PEPTIDYL-PROLYL CIS-TRANS ISOMERASE SLYD"/>
    <property type="match status" value="1"/>
</dbReference>
<dbReference type="Proteomes" id="UP000218113">
    <property type="component" value="Unassembled WGS sequence"/>
</dbReference>
<name>A0A2A4T6U9_9DELT</name>
<evidence type="ECO:0000313" key="13">
    <source>
        <dbReference type="Proteomes" id="UP000218113"/>
    </source>
</evidence>
<evidence type="ECO:0000256" key="1">
    <source>
        <dbReference type="ARBA" id="ARBA00000971"/>
    </source>
</evidence>
<dbReference type="Pfam" id="PF00254">
    <property type="entry name" value="FKBP_C"/>
    <property type="match status" value="1"/>
</dbReference>
<evidence type="ECO:0000256" key="8">
    <source>
        <dbReference type="ARBA" id="ARBA00037071"/>
    </source>
</evidence>
<sequence length="144" mass="15825">MAKAKLGDTVEVHYKSSIEGSDTFEMTEPDQPLSFTLGKKEVILGFEKAILGMQVGEEKILTLASDEAYGDYDPQLRRIFQRIEIPESVQLEVGKTMRIAAEGGQVVNAIVTEFDDKTVTLDANDPCAGKNLDFTIELAAILNK</sequence>
<dbReference type="InterPro" id="IPR046357">
    <property type="entry name" value="PPIase_dom_sf"/>
</dbReference>
<keyword evidence="4" id="KW-0963">Cytoplasm</keyword>
<evidence type="ECO:0000259" key="11">
    <source>
        <dbReference type="PROSITE" id="PS50059"/>
    </source>
</evidence>
<dbReference type="PANTHER" id="PTHR47861:SF3">
    <property type="entry name" value="FKBP-TYPE PEPTIDYL-PROLYL CIS-TRANS ISOMERASE SLYD"/>
    <property type="match status" value="1"/>
</dbReference>
<dbReference type="EMBL" id="NVSR01000024">
    <property type="protein sequence ID" value="PCI28855.1"/>
    <property type="molecule type" value="Genomic_DNA"/>
</dbReference>
<dbReference type="EC" id="5.2.1.8" evidence="10"/>
<evidence type="ECO:0000256" key="10">
    <source>
        <dbReference type="RuleBase" id="RU003915"/>
    </source>
</evidence>
<evidence type="ECO:0000256" key="9">
    <source>
        <dbReference type="PROSITE-ProRule" id="PRU00277"/>
    </source>
</evidence>
<evidence type="ECO:0000256" key="3">
    <source>
        <dbReference type="ARBA" id="ARBA00006577"/>
    </source>
</evidence>
<evidence type="ECO:0000256" key="6">
    <source>
        <dbReference type="ARBA" id="ARBA00023186"/>
    </source>
</evidence>
<proteinExistence type="inferred from homology"/>
<keyword evidence="5 9" id="KW-0697">Rotamase</keyword>
<organism evidence="12 13">
    <name type="scientific">SAR324 cluster bacterium</name>
    <dbReference type="NCBI Taxonomy" id="2024889"/>
    <lineage>
        <taxon>Bacteria</taxon>
        <taxon>Deltaproteobacteria</taxon>
        <taxon>SAR324 cluster</taxon>
    </lineage>
</organism>
<evidence type="ECO:0000256" key="2">
    <source>
        <dbReference type="ARBA" id="ARBA00004496"/>
    </source>
</evidence>
<comment type="caution">
    <text evidence="12">The sequence shown here is derived from an EMBL/GenBank/DDBJ whole genome shotgun (WGS) entry which is preliminary data.</text>
</comment>
<dbReference type="GO" id="GO:0005737">
    <property type="term" value="C:cytoplasm"/>
    <property type="evidence" value="ECO:0007669"/>
    <property type="project" value="UniProtKB-SubCell"/>
</dbReference>
<protein>
    <recommendedName>
        <fullName evidence="10">Peptidyl-prolyl cis-trans isomerase</fullName>
        <ecNumber evidence="10">5.2.1.8</ecNumber>
    </recommendedName>
</protein>
<reference evidence="13" key="1">
    <citation type="submission" date="2017-08" db="EMBL/GenBank/DDBJ databases">
        <title>A dynamic microbial community with high functional redundancy inhabits the cold, oxic subseafloor aquifer.</title>
        <authorList>
            <person name="Tully B.J."/>
            <person name="Wheat C.G."/>
            <person name="Glazer B.T."/>
            <person name="Huber J.A."/>
        </authorList>
    </citation>
    <scope>NUCLEOTIDE SEQUENCE [LARGE SCALE GENOMIC DNA]</scope>
</reference>
<keyword evidence="6" id="KW-0143">Chaperone</keyword>
<evidence type="ECO:0000256" key="5">
    <source>
        <dbReference type="ARBA" id="ARBA00023110"/>
    </source>
</evidence>
<comment type="function">
    <text evidence="8">Also involved in hydrogenase metallocenter assembly, probably by participating in the nickel insertion step. This function in hydrogenase biosynthesis requires chaperone activity and the presence of the metal-binding domain, but not PPIase activity.</text>
</comment>
<evidence type="ECO:0000256" key="7">
    <source>
        <dbReference type="ARBA" id="ARBA00023235"/>
    </source>
</evidence>
<dbReference type="GO" id="GO:0042026">
    <property type="term" value="P:protein refolding"/>
    <property type="evidence" value="ECO:0007669"/>
    <property type="project" value="UniProtKB-ARBA"/>
</dbReference>
<feature type="domain" description="PPIase FKBP-type" evidence="11">
    <location>
        <begin position="7"/>
        <end position="91"/>
    </location>
</feature>
<evidence type="ECO:0000256" key="4">
    <source>
        <dbReference type="ARBA" id="ARBA00022490"/>
    </source>
</evidence>
<keyword evidence="7 9" id="KW-0413">Isomerase</keyword>
<comment type="similarity">
    <text evidence="3 10">Belongs to the FKBP-type PPIase family.</text>
</comment>
<accession>A0A2A4T6U9</accession>
<gene>
    <name evidence="12" type="ORF">COB67_05435</name>
</gene>
<dbReference type="PROSITE" id="PS50059">
    <property type="entry name" value="FKBP_PPIASE"/>
    <property type="match status" value="1"/>
</dbReference>